<dbReference type="Pfam" id="PF12146">
    <property type="entry name" value="Hydrolase_4"/>
    <property type="match status" value="1"/>
</dbReference>
<feature type="domain" description="Peptidase S9 prolyl oligopeptidase catalytic" evidence="1">
    <location>
        <begin position="192"/>
        <end position="266"/>
    </location>
</feature>
<dbReference type="GO" id="GO:0008236">
    <property type="term" value="F:serine-type peptidase activity"/>
    <property type="evidence" value="ECO:0007669"/>
    <property type="project" value="InterPro"/>
</dbReference>
<dbReference type="GO" id="GO:0006508">
    <property type="term" value="P:proteolysis"/>
    <property type="evidence" value="ECO:0007669"/>
    <property type="project" value="InterPro"/>
</dbReference>
<reference evidence="4" key="1">
    <citation type="submission" date="2017-11" db="EMBL/GenBank/DDBJ databases">
        <authorList>
            <person name="Seth-Smith MB H."/>
        </authorList>
    </citation>
    <scope>NUCLEOTIDE SEQUENCE [LARGE SCALE GENOMIC DNA]</scope>
</reference>
<accession>A0A3B0PSC6</accession>
<feature type="domain" description="Serine aminopeptidase S33" evidence="2">
    <location>
        <begin position="40"/>
        <end position="152"/>
    </location>
</feature>
<dbReference type="InterPro" id="IPR022742">
    <property type="entry name" value="Hydrolase_4"/>
</dbReference>
<keyword evidence="3" id="KW-0378">Hydrolase</keyword>
<dbReference type="OrthoDB" id="9776685at2"/>
<dbReference type="AlphaFoldDB" id="A0A3B0PSC6"/>
<dbReference type="PANTHER" id="PTHR22946">
    <property type="entry name" value="DIENELACTONE HYDROLASE DOMAIN-CONTAINING PROTEIN-RELATED"/>
    <property type="match status" value="1"/>
</dbReference>
<evidence type="ECO:0000259" key="1">
    <source>
        <dbReference type="Pfam" id="PF00326"/>
    </source>
</evidence>
<dbReference type="Proteomes" id="UP000258476">
    <property type="component" value="Chromosome"/>
</dbReference>
<dbReference type="KEGG" id="chla:C834K_0626"/>
<gene>
    <name evidence="3" type="ORF">C834K_0626</name>
</gene>
<evidence type="ECO:0000313" key="4">
    <source>
        <dbReference type="Proteomes" id="UP000258476"/>
    </source>
</evidence>
<dbReference type="Pfam" id="PF00326">
    <property type="entry name" value="Peptidase_S9"/>
    <property type="match status" value="1"/>
</dbReference>
<evidence type="ECO:0000259" key="2">
    <source>
        <dbReference type="Pfam" id="PF12146"/>
    </source>
</evidence>
<evidence type="ECO:0000313" key="3">
    <source>
        <dbReference type="EMBL" id="SYX09078.1"/>
    </source>
</evidence>
<proteinExistence type="predicted"/>
<dbReference type="InterPro" id="IPR001375">
    <property type="entry name" value="Peptidase_S9_cat"/>
</dbReference>
<protein>
    <submittedName>
        <fullName evidence="3">2-succinyl-6-hydroxy-2,4-cyclohexadiene-1-carboxy late synthase,Esterase/lipase,exosortase A system-associated hydrolase 2,Alpha/beta hydrolase family</fullName>
    </submittedName>
</protein>
<dbReference type="RefSeq" id="WP_117274380.1">
    <property type="nucleotide sequence ID" value="NZ_LS992154.1"/>
</dbReference>
<sequence>MSTTCHKHEQRHVIKFNILNNITTFGVLHTPLQACAPYPLVITLHGLASSKIGSKRTHVQLAEKLTEHGISVLRVDLPGHGDSEGSLYDFSFSDYITSANEIISHGYGLNNIDTKNIAVFGSSLGGTLALLNMPTLQYVKSLAVWAPTIQGAIWLQEAVNIPNNLIAHAPSSEDILYAGMPINKTFCSQFIEMDVTKEVSKFSDSLSILHMQGEDDTTVSLHHQKIFAEAMSHKSNLYEIRTYPNTGHHIPQSCSMLLELVQWLKHQLIP</sequence>
<dbReference type="EMBL" id="LS992154">
    <property type="protein sequence ID" value="SYX09078.1"/>
    <property type="molecule type" value="Genomic_DNA"/>
</dbReference>
<keyword evidence="4" id="KW-1185">Reference proteome</keyword>
<name>A0A3B0PSC6_9CHLA</name>
<dbReference type="SUPFAM" id="SSF53474">
    <property type="entry name" value="alpha/beta-Hydrolases"/>
    <property type="match status" value="1"/>
</dbReference>
<dbReference type="InterPro" id="IPR050261">
    <property type="entry name" value="FrsA_esterase"/>
</dbReference>
<organism evidence="3 4">
    <name type="scientific">Chlamydia poikilotherma</name>
    <dbReference type="NCBI Taxonomy" id="1967783"/>
    <lineage>
        <taxon>Bacteria</taxon>
        <taxon>Pseudomonadati</taxon>
        <taxon>Chlamydiota</taxon>
        <taxon>Chlamydiia</taxon>
        <taxon>Chlamydiales</taxon>
        <taxon>Chlamydiaceae</taxon>
        <taxon>Chlamydia/Chlamydophila group</taxon>
        <taxon>Chlamydia</taxon>
    </lineage>
</organism>
<dbReference type="Gene3D" id="3.40.50.1820">
    <property type="entry name" value="alpha/beta hydrolase"/>
    <property type="match status" value="1"/>
</dbReference>
<dbReference type="InterPro" id="IPR029058">
    <property type="entry name" value="AB_hydrolase_fold"/>
</dbReference>